<feature type="region of interest" description="Disordered" evidence="1">
    <location>
        <begin position="129"/>
        <end position="185"/>
    </location>
</feature>
<feature type="region of interest" description="Disordered" evidence="1">
    <location>
        <begin position="398"/>
        <end position="450"/>
    </location>
</feature>
<accession>A0A3E2H586</accession>
<comment type="caution">
    <text evidence="2">The sequence shown here is derived from an EMBL/GenBank/DDBJ whole genome shotgun (WGS) entry which is preliminary data.</text>
</comment>
<feature type="non-terminal residue" evidence="2">
    <location>
        <position position="1"/>
    </location>
</feature>
<feature type="non-terminal residue" evidence="2">
    <location>
        <position position="508"/>
    </location>
</feature>
<keyword evidence="3" id="KW-1185">Reference proteome</keyword>
<feature type="region of interest" description="Disordered" evidence="1">
    <location>
        <begin position="77"/>
        <end position="102"/>
    </location>
</feature>
<dbReference type="EMBL" id="NCSJ02000159">
    <property type="protein sequence ID" value="RFU28560.1"/>
    <property type="molecule type" value="Genomic_DNA"/>
</dbReference>
<feature type="region of interest" description="Disordered" evidence="1">
    <location>
        <begin position="1"/>
        <end position="49"/>
    </location>
</feature>
<protein>
    <submittedName>
        <fullName evidence="2">Uncharacterized protein</fullName>
    </submittedName>
</protein>
<feature type="compositionally biased region" description="Basic and acidic residues" evidence="1">
    <location>
        <begin position="39"/>
        <end position="49"/>
    </location>
</feature>
<evidence type="ECO:0000313" key="3">
    <source>
        <dbReference type="Proteomes" id="UP000258309"/>
    </source>
</evidence>
<dbReference type="OrthoDB" id="3595619at2759"/>
<feature type="compositionally biased region" description="Polar residues" evidence="1">
    <location>
        <begin position="431"/>
        <end position="442"/>
    </location>
</feature>
<sequence length="508" mass="56606">MSCCGSLRKQQHEPTRGVEKSMAISYEQPHRVSPPVAEPQERPISRSREWVARSRSLASRTSTRGNFTVKRTLNAYNGPRRPRIGAPSDFRHVGNALPSRREEPRFRPLELSIYQPQNQLSPILPHFTPEELSSPPSHLQDGACPSEVPTHSRSDSALSFRIPRKPLRSSSGRSSDWSGHHQAKPMSLSPQELLVALEKELPKVPQAARLRSMTEPPVYQRVKSALQEKLELEQRLKEIDIILEERRSVYMSSRATSVFEESEEPVPFPLRLPKPSFADRASIPLLDNQRPNTAPSKIVCIPERAKSFTEASAAFSVLPGAEAYRESLPPPPLPLVLQHPHPPLRKKKSFSRVSNWLKGNGTSNNNSLSSISIDIVTNTPKNITAREGFYQCVDLSNYSSNPESHRRPSITSMSITSTLPESDLDEPTLPASWTPQSSPSHGSNRHLRSKKEEIGVTIRGFDSEEQTSIELTRTRTFGQKESNAVLEGWKGGEVTAFVPPRGGVGVAF</sequence>
<dbReference type="AlphaFoldDB" id="A0A3E2H586"/>
<name>A0A3E2H586_SCYLI</name>
<reference evidence="2 3" key="1">
    <citation type="submission" date="2018-05" db="EMBL/GenBank/DDBJ databases">
        <title>Draft genome sequence of Scytalidium lignicola DSM 105466, a ubiquitous saprotrophic fungus.</title>
        <authorList>
            <person name="Buettner E."/>
            <person name="Gebauer A.M."/>
            <person name="Hofrichter M."/>
            <person name="Liers C."/>
            <person name="Kellner H."/>
        </authorList>
    </citation>
    <scope>NUCLEOTIDE SEQUENCE [LARGE SCALE GENOMIC DNA]</scope>
    <source>
        <strain evidence="2 3">DSM 105466</strain>
    </source>
</reference>
<gene>
    <name evidence="2" type="ORF">B7463_g7769</name>
</gene>
<dbReference type="Proteomes" id="UP000258309">
    <property type="component" value="Unassembled WGS sequence"/>
</dbReference>
<organism evidence="2 3">
    <name type="scientific">Scytalidium lignicola</name>
    <name type="common">Hyphomycete</name>
    <dbReference type="NCBI Taxonomy" id="5539"/>
    <lineage>
        <taxon>Eukaryota</taxon>
        <taxon>Fungi</taxon>
        <taxon>Dikarya</taxon>
        <taxon>Ascomycota</taxon>
        <taxon>Pezizomycotina</taxon>
        <taxon>Leotiomycetes</taxon>
        <taxon>Leotiomycetes incertae sedis</taxon>
        <taxon>Scytalidium</taxon>
    </lineage>
</organism>
<feature type="compositionally biased region" description="Polar residues" evidence="1">
    <location>
        <begin position="409"/>
        <end position="420"/>
    </location>
</feature>
<proteinExistence type="predicted"/>
<feature type="compositionally biased region" description="Basic and acidic residues" evidence="1">
    <location>
        <begin position="10"/>
        <end position="19"/>
    </location>
</feature>
<evidence type="ECO:0000256" key="1">
    <source>
        <dbReference type="SAM" id="MobiDB-lite"/>
    </source>
</evidence>
<feature type="compositionally biased region" description="Low complexity" evidence="1">
    <location>
        <begin position="168"/>
        <end position="177"/>
    </location>
</feature>
<dbReference type="STRING" id="5539.A0A3E2H586"/>
<dbReference type="OMA" id="NQGFYQV"/>
<evidence type="ECO:0000313" key="2">
    <source>
        <dbReference type="EMBL" id="RFU28560.1"/>
    </source>
</evidence>